<evidence type="ECO:0000256" key="1">
    <source>
        <dbReference type="SAM" id="Phobius"/>
    </source>
</evidence>
<keyword evidence="1" id="KW-0812">Transmembrane</keyword>
<keyword evidence="3" id="KW-1185">Reference proteome</keyword>
<feature type="transmembrane region" description="Helical" evidence="1">
    <location>
        <begin position="59"/>
        <end position="79"/>
    </location>
</feature>
<dbReference type="Pfam" id="PF11821">
    <property type="entry name" value="ActD"/>
    <property type="match status" value="1"/>
</dbReference>
<dbReference type="AlphaFoldDB" id="A0A239DK55"/>
<dbReference type="PANTHER" id="PTHR40394">
    <property type="entry name" value="LIPOPROTEIN-RELATED"/>
    <property type="match status" value="1"/>
</dbReference>
<dbReference type="RefSeq" id="WP_089406782.1">
    <property type="nucleotide sequence ID" value="NZ_FZOU01000001.1"/>
</dbReference>
<dbReference type="Proteomes" id="UP000198356">
    <property type="component" value="Unassembled WGS sequence"/>
</dbReference>
<evidence type="ECO:0000313" key="2">
    <source>
        <dbReference type="EMBL" id="SNS32238.1"/>
    </source>
</evidence>
<gene>
    <name evidence="2" type="ORF">SAMN05421770_101492</name>
</gene>
<evidence type="ECO:0000313" key="3">
    <source>
        <dbReference type="Proteomes" id="UP000198356"/>
    </source>
</evidence>
<dbReference type="PANTHER" id="PTHR40394:SF2">
    <property type="entry name" value="QUINOL:CYTOCHROME C OXIDOREDUCTASE MEMBRANE PROTEIN"/>
    <property type="match status" value="1"/>
</dbReference>
<organism evidence="2 3">
    <name type="scientific">Granulicella rosea</name>
    <dbReference type="NCBI Taxonomy" id="474952"/>
    <lineage>
        <taxon>Bacteria</taxon>
        <taxon>Pseudomonadati</taxon>
        <taxon>Acidobacteriota</taxon>
        <taxon>Terriglobia</taxon>
        <taxon>Terriglobales</taxon>
        <taxon>Acidobacteriaceae</taxon>
        <taxon>Granulicella</taxon>
    </lineage>
</organism>
<keyword evidence="1" id="KW-0472">Membrane</keyword>
<reference evidence="2 3" key="1">
    <citation type="submission" date="2017-06" db="EMBL/GenBank/DDBJ databases">
        <authorList>
            <person name="Kim H.J."/>
            <person name="Triplett B.A."/>
        </authorList>
    </citation>
    <scope>NUCLEOTIDE SEQUENCE [LARGE SCALE GENOMIC DNA]</scope>
    <source>
        <strain evidence="2 3">DSM 18704</strain>
    </source>
</reference>
<sequence>MPPREGIYCLMAEFNTPTELVQATEAAYRAGYRRMECYTPYPVEEAAEALNFHSTRVPLLTLLGGLMGFTTSFLMETWINVWAYPLNIAGRPLWSWPAFIIPAYEWTILFAGLSAAFGMIALNGLPQTYHPVFNAPNFRNGATTDKFFLCLEAVDPKFSLTESRSFLEQFPAVSVVEVDH</sequence>
<dbReference type="OrthoDB" id="9792475at2"/>
<dbReference type="InterPro" id="IPR021776">
    <property type="entry name" value="ActD"/>
</dbReference>
<name>A0A239DK55_9BACT</name>
<feature type="transmembrane region" description="Helical" evidence="1">
    <location>
        <begin position="99"/>
        <end position="122"/>
    </location>
</feature>
<proteinExistence type="predicted"/>
<keyword evidence="1" id="KW-1133">Transmembrane helix</keyword>
<protein>
    <submittedName>
        <fullName evidence="2">Quinol:cytochrome c oxidoreductase membrane protein</fullName>
    </submittedName>
</protein>
<accession>A0A239DK55</accession>
<dbReference type="EMBL" id="FZOU01000001">
    <property type="protein sequence ID" value="SNS32238.1"/>
    <property type="molecule type" value="Genomic_DNA"/>
</dbReference>